<dbReference type="RefSeq" id="XP_001463949.2">
    <property type="nucleotide sequence ID" value="XM_001463912.2"/>
</dbReference>
<evidence type="ECO:0000313" key="10">
    <source>
        <dbReference type="Proteomes" id="UP000008153"/>
    </source>
</evidence>
<dbReference type="InParanoid" id="A4HV58"/>
<evidence type="ECO:0000256" key="6">
    <source>
        <dbReference type="ARBA" id="ARBA00023136"/>
    </source>
</evidence>
<dbReference type="AlphaFoldDB" id="A4HV58"/>
<evidence type="ECO:0000256" key="8">
    <source>
        <dbReference type="SAM" id="Phobius"/>
    </source>
</evidence>
<feature type="transmembrane region" description="Helical" evidence="8">
    <location>
        <begin position="71"/>
        <end position="91"/>
    </location>
</feature>
<feature type="transmembrane region" description="Helical" evidence="8">
    <location>
        <begin position="639"/>
        <end position="663"/>
    </location>
</feature>
<dbReference type="GO" id="GO:0007219">
    <property type="term" value="P:Notch signaling pathway"/>
    <property type="evidence" value="ECO:0007669"/>
    <property type="project" value="UniProtKB-KW"/>
</dbReference>
<gene>
    <name evidence="9" type="ORF">LINJ.12.0017</name>
</gene>
<keyword evidence="6 8" id="KW-0472">Membrane</keyword>
<keyword evidence="3 8" id="KW-0812">Transmembrane</keyword>
<name>A4HV58_LEIIN</name>
<evidence type="ECO:0000256" key="3">
    <source>
        <dbReference type="ARBA" id="ARBA00022692"/>
    </source>
</evidence>
<dbReference type="GeneID" id="5067329"/>
<evidence type="ECO:0000256" key="5">
    <source>
        <dbReference type="ARBA" id="ARBA00022989"/>
    </source>
</evidence>
<dbReference type="GO" id="GO:0016020">
    <property type="term" value="C:membrane"/>
    <property type="evidence" value="ECO:0007669"/>
    <property type="project" value="UniProtKB-SubCell"/>
</dbReference>
<protein>
    <submittedName>
        <fullName evidence="9">Uncharacterized protein</fullName>
    </submittedName>
</protein>
<dbReference type="eggNOG" id="ENOG502SF3Y">
    <property type="taxonomic scope" value="Eukaryota"/>
</dbReference>
<feature type="transmembrane region" description="Helical" evidence="8">
    <location>
        <begin position="252"/>
        <end position="275"/>
    </location>
</feature>
<evidence type="ECO:0000256" key="7">
    <source>
        <dbReference type="SAM" id="MobiDB-lite"/>
    </source>
</evidence>
<dbReference type="KEGG" id="lif:LINJ.12.0017"/>
<keyword evidence="4" id="KW-0914">Notch signaling pathway</keyword>
<reference evidence="9 10" key="1">
    <citation type="journal article" date="2007" name="Nat. Genet.">
        <title>Comparative genomic analysis of three Leishmania species that cause diverse human disease.</title>
        <authorList>
            <person name="Peacock C.S."/>
            <person name="Seeger K."/>
            <person name="Harris D."/>
            <person name="Murphy L."/>
            <person name="Ruiz J.C."/>
            <person name="Quail M.A."/>
            <person name="Peters N."/>
            <person name="Adlem E."/>
            <person name="Tivey A."/>
            <person name="Aslett M."/>
            <person name="Kerhornou A."/>
            <person name="Ivens A."/>
            <person name="Fraser A."/>
            <person name="Rajandream M.A."/>
            <person name="Carver T."/>
            <person name="Norbertczak H."/>
            <person name="Chillingworth T."/>
            <person name="Hance Z."/>
            <person name="Jagels K."/>
            <person name="Moule S."/>
            <person name="Ormond D."/>
            <person name="Rutter S."/>
            <person name="Squares R."/>
            <person name="Whitehead S."/>
            <person name="Rabbinowitsch E."/>
            <person name="Arrowsmith C."/>
            <person name="White B."/>
            <person name="Thurston S."/>
            <person name="Bringaud F."/>
            <person name="Baldauf S.L."/>
            <person name="Faulconbridge A."/>
            <person name="Jeffares D."/>
            <person name="Depledge D.P."/>
            <person name="Oyola S.O."/>
            <person name="Hilley J.D."/>
            <person name="Brito L.O."/>
            <person name="Tosi L.R."/>
            <person name="Barrell B."/>
            <person name="Cruz A.K."/>
            <person name="Mottram J.C."/>
            <person name="Smith D.F."/>
            <person name="Berriman M."/>
        </authorList>
    </citation>
    <scope>NUCLEOTIDE SEQUENCE [LARGE SCALE GENOMIC DNA]</scope>
    <source>
        <strain evidence="9 10">JPCM5</strain>
    </source>
</reference>
<evidence type="ECO:0000256" key="2">
    <source>
        <dbReference type="ARBA" id="ARBA00005577"/>
    </source>
</evidence>
<dbReference type="GO" id="GO:0016485">
    <property type="term" value="P:protein processing"/>
    <property type="evidence" value="ECO:0007669"/>
    <property type="project" value="InterPro"/>
</dbReference>
<dbReference type="PANTHER" id="PTHR12889">
    <property type="entry name" value="GAMMA-SECRETASE SUBUNIT APH-1"/>
    <property type="match status" value="1"/>
</dbReference>
<comment type="similarity">
    <text evidence="2">Belongs to the APH-1 family.</text>
</comment>
<evidence type="ECO:0000256" key="4">
    <source>
        <dbReference type="ARBA" id="ARBA00022976"/>
    </source>
</evidence>
<dbReference type="EMBL" id="FR796444">
    <property type="protein sequence ID" value="CAM66323.2"/>
    <property type="molecule type" value="Genomic_DNA"/>
</dbReference>
<feature type="transmembrane region" description="Helical" evidence="8">
    <location>
        <begin position="220"/>
        <end position="245"/>
    </location>
</feature>
<dbReference type="Proteomes" id="UP000008153">
    <property type="component" value="Chromosome 12"/>
</dbReference>
<feature type="transmembrane region" description="Helical" evidence="8">
    <location>
        <begin position="594"/>
        <end position="618"/>
    </location>
</feature>
<feature type="compositionally biased region" description="Basic residues" evidence="7">
    <location>
        <begin position="17"/>
        <end position="26"/>
    </location>
</feature>
<keyword evidence="5 8" id="KW-1133">Transmembrane helix</keyword>
<comment type="subcellular location">
    <subcellularLocation>
        <location evidence="1">Membrane</location>
        <topology evidence="1">Multi-pass membrane protein</topology>
    </subcellularLocation>
</comment>
<accession>A4HV58</accession>
<feature type="transmembrane region" description="Helical" evidence="8">
    <location>
        <begin position="133"/>
        <end position="158"/>
    </location>
</feature>
<sequence>MCSCVQVSSLNSSMGRGHPHPRQGRQRRHADVSFECGSCVSGAGVECRVAAGATAIGGAFRLQRKQTPLRVCACLLVNLSLVGAGACLLWSPPRSRRFLPAAFALPDRHTFCGDSDATCVREHLPRLPLFSDFSALTMLCVVLLSLPRTASSVSVFGVGIHTHTHARPYGRRHILEIGVTARVLLACRCSLAVSLCTEAVNSFALVRTRTHTHTHTHTSMSYATLALCACVLYAPHAVLCGMALLWQPMLMVMSILASFIAFLPLVMTGLIFQVLRWAGVADVTTAAWVVVIHLIGQNASRVGTLHVCLRLQRLGWQHGWLLVRSRFPLVPMSIAVGAGFAAASLLVGGGALLAEALEVGRDLTGSRRASSISTVTAQKIDFLASSGNCARLSRLLQSCFQQTFFSCGQVAWTVMMGQAYAALWPQDVAEDLWKHTARANGADETATLGAVTTAWAEEAGSAPMPHALRAEESVREGTSELLLADEELVPVAGDDGPGTAVHSVRREHASAAAPPVPREEAEASQRVACSAVYFERSGAGAVAGIAPSAGPSISEARKCSTSAMRQDMSSSPSSSAEVAGRLVADSVFAQRLPAAVLTGAAALVLHMMFVLLPVAAMAADSASAQSTATLSSARRSEGCLVNVSLQCVVTLVSVLWGLCIVELERHPFTYALL</sequence>
<evidence type="ECO:0000256" key="1">
    <source>
        <dbReference type="ARBA" id="ARBA00004141"/>
    </source>
</evidence>
<organism evidence="9 10">
    <name type="scientific">Leishmania infantum</name>
    <dbReference type="NCBI Taxonomy" id="5671"/>
    <lineage>
        <taxon>Eukaryota</taxon>
        <taxon>Discoba</taxon>
        <taxon>Euglenozoa</taxon>
        <taxon>Kinetoplastea</taxon>
        <taxon>Metakinetoplastina</taxon>
        <taxon>Trypanosomatida</taxon>
        <taxon>Trypanosomatidae</taxon>
        <taxon>Leishmaniinae</taxon>
        <taxon>Leishmania</taxon>
    </lineage>
</organism>
<dbReference type="VEuPathDB" id="TriTrypDB:LINF_120006500"/>
<proteinExistence type="inferred from homology"/>
<reference evidence="9 10" key="2">
    <citation type="journal article" date="2011" name="Genome Res.">
        <title>Chromosome and gene copy number variation allow major structural change between species and strains of Leishmania.</title>
        <authorList>
            <person name="Rogers M.B."/>
            <person name="Hilley J.D."/>
            <person name="Dickens N.J."/>
            <person name="Wilkes J."/>
            <person name="Bates P.A."/>
            <person name="Depledge D.P."/>
            <person name="Harris D."/>
            <person name="Her Y."/>
            <person name="Herzyk P."/>
            <person name="Imamura H."/>
            <person name="Otto T.D."/>
            <person name="Sanders M."/>
            <person name="Seeger K."/>
            <person name="Dujardin J.C."/>
            <person name="Berriman M."/>
            <person name="Smith D.F."/>
            <person name="Hertz-Fowler C."/>
            <person name="Mottram J.C."/>
        </authorList>
    </citation>
    <scope>NUCLEOTIDE SEQUENCE [LARGE SCALE GENOMIC DNA]</scope>
    <source>
        <strain evidence="9 10">JPCM5</strain>
    </source>
</reference>
<dbReference type="InterPro" id="IPR009294">
    <property type="entry name" value="Aph-1"/>
</dbReference>
<feature type="transmembrane region" description="Helical" evidence="8">
    <location>
        <begin position="329"/>
        <end position="354"/>
    </location>
</feature>
<keyword evidence="10" id="KW-1185">Reference proteome</keyword>
<evidence type="ECO:0000313" key="9">
    <source>
        <dbReference type="EMBL" id="CAM66323.2"/>
    </source>
</evidence>
<feature type="region of interest" description="Disordered" evidence="7">
    <location>
        <begin position="495"/>
        <end position="521"/>
    </location>
</feature>
<feature type="region of interest" description="Disordered" evidence="7">
    <location>
        <begin position="7"/>
        <end position="26"/>
    </location>
</feature>